<comment type="caution">
    <text evidence="1">The sequence shown here is derived from an EMBL/GenBank/DDBJ whole genome shotgun (WGS) entry which is preliminary data.</text>
</comment>
<name>A0ABW5AMD2_9BRAD</name>
<accession>A0ABW5AMD2</accession>
<dbReference type="EMBL" id="JBHUIW010000016">
    <property type="protein sequence ID" value="MFD2183330.1"/>
    <property type="molecule type" value="Genomic_DNA"/>
</dbReference>
<dbReference type="Proteomes" id="UP001597314">
    <property type="component" value="Unassembled WGS sequence"/>
</dbReference>
<dbReference type="Pfam" id="PF19551">
    <property type="entry name" value="DUF6074"/>
    <property type="match status" value="1"/>
</dbReference>
<sequence length="102" mass="11040">MTSMNEHERGPRILTFPPSRCQGDVKAFAKTLADGSPYDAVNGIAEELMARRKAMLARGATEQEIEAALRPWMFAVYDETIRAASRRSGGAAPRPGSANTST</sequence>
<dbReference type="RefSeq" id="WP_378478488.1">
    <property type="nucleotide sequence ID" value="NZ_JBHUIW010000016.1"/>
</dbReference>
<keyword evidence="2" id="KW-1185">Reference proteome</keyword>
<evidence type="ECO:0000313" key="1">
    <source>
        <dbReference type="EMBL" id="MFD2183330.1"/>
    </source>
</evidence>
<proteinExistence type="predicted"/>
<organism evidence="1 2">
    <name type="scientific">Rhodoplanes azumiensis</name>
    <dbReference type="NCBI Taxonomy" id="1897628"/>
    <lineage>
        <taxon>Bacteria</taxon>
        <taxon>Pseudomonadati</taxon>
        <taxon>Pseudomonadota</taxon>
        <taxon>Alphaproteobacteria</taxon>
        <taxon>Hyphomicrobiales</taxon>
        <taxon>Nitrobacteraceae</taxon>
        <taxon>Rhodoplanes</taxon>
    </lineage>
</organism>
<evidence type="ECO:0000313" key="2">
    <source>
        <dbReference type="Proteomes" id="UP001597314"/>
    </source>
</evidence>
<reference evidence="2" key="1">
    <citation type="journal article" date="2019" name="Int. J. Syst. Evol. Microbiol.">
        <title>The Global Catalogue of Microorganisms (GCM) 10K type strain sequencing project: providing services to taxonomists for standard genome sequencing and annotation.</title>
        <authorList>
            <consortium name="The Broad Institute Genomics Platform"/>
            <consortium name="The Broad Institute Genome Sequencing Center for Infectious Disease"/>
            <person name="Wu L."/>
            <person name="Ma J."/>
        </authorList>
    </citation>
    <scope>NUCLEOTIDE SEQUENCE [LARGE SCALE GENOMIC DNA]</scope>
    <source>
        <strain evidence="2">CGMCC 1.6774</strain>
    </source>
</reference>
<protein>
    <submittedName>
        <fullName evidence="1">DUF6074 family protein</fullName>
    </submittedName>
</protein>
<dbReference type="InterPro" id="IPR045720">
    <property type="entry name" value="DUF6074"/>
</dbReference>
<gene>
    <name evidence="1" type="ORF">ACFSOX_14320</name>
</gene>